<evidence type="ECO:0000256" key="4">
    <source>
        <dbReference type="ARBA" id="ARBA00023136"/>
    </source>
</evidence>
<name>A0A1V9ZYH7_9STRA</name>
<feature type="transmembrane region" description="Helical" evidence="5">
    <location>
        <begin position="64"/>
        <end position="82"/>
    </location>
</feature>
<feature type="domain" description="Fatty acid hydroxylase" evidence="6">
    <location>
        <begin position="109"/>
        <end position="233"/>
    </location>
</feature>
<keyword evidence="8" id="KW-1185">Reference proteome</keyword>
<dbReference type="GO" id="GO:0005506">
    <property type="term" value="F:iron ion binding"/>
    <property type="evidence" value="ECO:0007669"/>
    <property type="project" value="InterPro"/>
</dbReference>
<comment type="subcellular location">
    <subcellularLocation>
        <location evidence="1">Membrane</location>
    </subcellularLocation>
</comment>
<dbReference type="AlphaFoldDB" id="A0A1V9ZYH7"/>
<dbReference type="InterPro" id="IPR006694">
    <property type="entry name" value="Fatty_acid_hydroxylase"/>
</dbReference>
<dbReference type="OrthoDB" id="408954at2759"/>
<protein>
    <submittedName>
        <fullName evidence="7">Sterol desaturase</fullName>
    </submittedName>
</protein>
<dbReference type="Proteomes" id="UP000243217">
    <property type="component" value="Unassembled WGS sequence"/>
</dbReference>
<feature type="transmembrane region" description="Helical" evidence="5">
    <location>
        <begin position="12"/>
        <end position="44"/>
    </location>
</feature>
<evidence type="ECO:0000256" key="1">
    <source>
        <dbReference type="ARBA" id="ARBA00004370"/>
    </source>
</evidence>
<evidence type="ECO:0000256" key="2">
    <source>
        <dbReference type="ARBA" id="ARBA00022692"/>
    </source>
</evidence>
<dbReference type="STRING" id="74557.A0A1V9ZYH7"/>
<dbReference type="GO" id="GO:0016020">
    <property type="term" value="C:membrane"/>
    <property type="evidence" value="ECO:0007669"/>
    <property type="project" value="UniProtKB-SubCell"/>
</dbReference>
<reference evidence="7 8" key="1">
    <citation type="journal article" date="2014" name="Genome Biol. Evol.">
        <title>The secreted proteins of Achlya hypogyna and Thraustotheca clavata identify the ancestral oomycete secretome and reveal gene acquisitions by horizontal gene transfer.</title>
        <authorList>
            <person name="Misner I."/>
            <person name="Blouin N."/>
            <person name="Leonard G."/>
            <person name="Richards T.A."/>
            <person name="Lane C.E."/>
        </authorList>
    </citation>
    <scope>NUCLEOTIDE SEQUENCE [LARGE SCALE GENOMIC DNA]</scope>
    <source>
        <strain evidence="7 8">ATCC 34112</strain>
    </source>
</reference>
<evidence type="ECO:0000256" key="5">
    <source>
        <dbReference type="SAM" id="Phobius"/>
    </source>
</evidence>
<dbReference type="InterPro" id="IPR050307">
    <property type="entry name" value="Sterol_Desaturase_Related"/>
</dbReference>
<keyword evidence="3 5" id="KW-1133">Transmembrane helix</keyword>
<keyword evidence="4 5" id="KW-0472">Membrane</keyword>
<comment type="caution">
    <text evidence="7">The sequence shown here is derived from an EMBL/GenBank/DDBJ whole genome shotgun (WGS) entry which is preliminary data.</text>
</comment>
<evidence type="ECO:0000313" key="7">
    <source>
        <dbReference type="EMBL" id="OQS03047.1"/>
    </source>
</evidence>
<dbReference type="Pfam" id="PF04116">
    <property type="entry name" value="FA_hydroxylase"/>
    <property type="match status" value="1"/>
</dbReference>
<organism evidence="7 8">
    <name type="scientific">Thraustotheca clavata</name>
    <dbReference type="NCBI Taxonomy" id="74557"/>
    <lineage>
        <taxon>Eukaryota</taxon>
        <taxon>Sar</taxon>
        <taxon>Stramenopiles</taxon>
        <taxon>Oomycota</taxon>
        <taxon>Saprolegniomycetes</taxon>
        <taxon>Saprolegniales</taxon>
        <taxon>Achlyaceae</taxon>
        <taxon>Thraustotheca</taxon>
    </lineage>
</organism>
<evidence type="ECO:0000259" key="6">
    <source>
        <dbReference type="Pfam" id="PF04116"/>
    </source>
</evidence>
<evidence type="ECO:0000313" key="8">
    <source>
        <dbReference type="Proteomes" id="UP000243217"/>
    </source>
</evidence>
<dbReference type="EMBL" id="JNBS01001027">
    <property type="protein sequence ID" value="OQS03047.1"/>
    <property type="molecule type" value="Genomic_DNA"/>
</dbReference>
<evidence type="ECO:0000256" key="3">
    <source>
        <dbReference type="ARBA" id="ARBA00022989"/>
    </source>
</evidence>
<accession>A0A1V9ZYH7</accession>
<dbReference type="GO" id="GO:0008610">
    <property type="term" value="P:lipid biosynthetic process"/>
    <property type="evidence" value="ECO:0007669"/>
    <property type="project" value="InterPro"/>
</dbReference>
<keyword evidence="2 5" id="KW-0812">Transmembrane</keyword>
<feature type="transmembrane region" description="Helical" evidence="5">
    <location>
        <begin position="169"/>
        <end position="191"/>
    </location>
</feature>
<dbReference type="PANTHER" id="PTHR11863">
    <property type="entry name" value="STEROL DESATURASE"/>
    <property type="match status" value="1"/>
</dbReference>
<sequence>MGRLTVVNVGVISFVVLAATQWAIASTISFIVVFLGYLATSYFLEVVYYPSPLPRFQPKAENHEALTLLNLLMASVLAMIAAECHIRGLSYMDFDSLPSILTILGQVSLAFVFENTIEYYWHRFLHLRWPYAIIHKVHHHYKKTRPFDDMYMHPFEGFAYYCILYGPPFVFHMHIGSFAIYMILMAVFGVMDHSGVQFQIKHVYNSTDHDVHHARFNFNYGFPFQYLDIVHGTYLSPSKAFKE</sequence>
<gene>
    <name evidence="7" type="ORF">THRCLA_04634</name>
</gene>
<proteinExistence type="predicted"/>
<dbReference type="GO" id="GO:0016491">
    <property type="term" value="F:oxidoreductase activity"/>
    <property type="evidence" value="ECO:0007669"/>
    <property type="project" value="InterPro"/>
</dbReference>